<gene>
    <name evidence="1" type="ORF">J4H92_01290</name>
</gene>
<sequence length="410" mass="44334">MSLTPLRRDARVLRQIALLASLGEVTTIGFGETPEGAAHHLRVPDGLATLPQTPAGVARLALRAHRSAECSSPAARWVLRQRVPRDGLRAEGLEADGRGAGARPDGEPWVGEHWDLVVANDARVLDLAFRLAGDAPVWADLHEWAPEERTHIRSWRLLVAPFMVHLCARYLPRAPLVTTVSEGIVELYRERFGVDARLMTNAGPFRGIAVGPAPGNGGPAPRVEDSPVRCVHSGAAIHGRGLERMIAAFLRLPERFTLDLFLVPGGDGGAHLRELRSLAAGSPRIAFRDPVAPAELPDALAAYDLGVFWIPPTHTNARLTLPNKFFDYVQARLGLAIGPSEEMVRVLERYGLGVVSDSFEVEDLVASLRDVTAAQLDGWKRAADRAAEPLGFEAQAAPIRAALGQLLRPA</sequence>
<dbReference type="EMBL" id="JAGDYM010000003">
    <property type="protein sequence ID" value="MBO1900580.1"/>
    <property type="molecule type" value="Genomic_DNA"/>
</dbReference>
<comment type="caution">
    <text evidence="1">The sequence shown here is derived from an EMBL/GenBank/DDBJ whole genome shotgun (WGS) entry which is preliminary data.</text>
</comment>
<dbReference type="Gene3D" id="3.40.50.2000">
    <property type="entry name" value="Glycogen Phosphorylase B"/>
    <property type="match status" value="1"/>
</dbReference>
<reference evidence="1" key="1">
    <citation type="submission" date="2021-03" db="EMBL/GenBank/DDBJ databases">
        <title>Leucobacter chromiisoli sp. nov., isolated from chromium-containing soil of chemical plant.</title>
        <authorList>
            <person name="Xu Z."/>
        </authorList>
    </citation>
    <scope>NUCLEOTIDE SEQUENCE</scope>
    <source>
        <strain evidence="1">S27</strain>
    </source>
</reference>
<name>A0A939SAL1_9MICO</name>
<protein>
    <recommendedName>
        <fullName evidence="3">Glycosyltransferase subfamily 4-like N-terminal domain-containing protein</fullName>
    </recommendedName>
</protein>
<proteinExistence type="predicted"/>
<dbReference type="SUPFAM" id="SSF53756">
    <property type="entry name" value="UDP-Glycosyltransferase/glycogen phosphorylase"/>
    <property type="match status" value="1"/>
</dbReference>
<dbReference type="AlphaFoldDB" id="A0A939SAL1"/>
<evidence type="ECO:0008006" key="3">
    <source>
        <dbReference type="Google" id="ProtNLM"/>
    </source>
</evidence>
<evidence type="ECO:0000313" key="2">
    <source>
        <dbReference type="Proteomes" id="UP000664382"/>
    </source>
</evidence>
<organism evidence="1 2">
    <name type="scientific">Leucobacter weissii</name>
    <dbReference type="NCBI Taxonomy" id="1983706"/>
    <lineage>
        <taxon>Bacteria</taxon>
        <taxon>Bacillati</taxon>
        <taxon>Actinomycetota</taxon>
        <taxon>Actinomycetes</taxon>
        <taxon>Micrococcales</taxon>
        <taxon>Microbacteriaceae</taxon>
        <taxon>Leucobacter</taxon>
    </lineage>
</organism>
<evidence type="ECO:0000313" key="1">
    <source>
        <dbReference type="EMBL" id="MBO1900580.1"/>
    </source>
</evidence>
<dbReference type="Proteomes" id="UP000664382">
    <property type="component" value="Unassembled WGS sequence"/>
</dbReference>
<keyword evidence="2" id="KW-1185">Reference proteome</keyword>
<accession>A0A939SAL1</accession>